<proteinExistence type="predicted"/>
<feature type="transmembrane region" description="Helical" evidence="1">
    <location>
        <begin position="39"/>
        <end position="61"/>
    </location>
</feature>
<gene>
    <name evidence="2" type="ORF">GUR47_20170</name>
</gene>
<sequence>MPTRKARLRMFAAPLAGWPFLLPNATVQGYSVPHTLCIHSGVLLTFVVMGTACAGAGAYFWEYLVHG</sequence>
<comment type="caution">
    <text evidence="2">The sequence shown here is derived from an EMBL/GenBank/DDBJ whole genome shotgun (WGS) entry which is preliminary data.</text>
</comment>
<evidence type="ECO:0000313" key="2">
    <source>
        <dbReference type="EMBL" id="NEV88968.1"/>
    </source>
</evidence>
<reference evidence="2" key="1">
    <citation type="journal article" date="2020" name="Microorganisms">
        <title>Isolation, Genomic and Metabolomic Characterization of Streptomyces tendae VITAKN with Quorum Sensing Inhibitory Activity from Southern India.</title>
        <authorList>
            <person name="Ishaque N.M."/>
            <person name="Burgsdorf I."/>
            <person name="Limlingan Malit J.J."/>
            <person name="Saha S."/>
            <person name="Teta R."/>
            <person name="Ewe D."/>
            <person name="Kannabiran K."/>
            <person name="Hrouzek P."/>
            <person name="Steindler L."/>
            <person name="Costantino V."/>
            <person name="Saurav K."/>
        </authorList>
    </citation>
    <scope>NUCLEOTIDE SEQUENCE</scope>
    <source>
        <strain evidence="2">VITAKN</strain>
    </source>
</reference>
<evidence type="ECO:0000256" key="1">
    <source>
        <dbReference type="SAM" id="Phobius"/>
    </source>
</evidence>
<keyword evidence="1" id="KW-1133">Transmembrane helix</keyword>
<organism evidence="2">
    <name type="scientific">Streptomyces tendae</name>
    <dbReference type="NCBI Taxonomy" id="1932"/>
    <lineage>
        <taxon>Bacteria</taxon>
        <taxon>Bacillati</taxon>
        <taxon>Actinomycetota</taxon>
        <taxon>Actinomycetes</taxon>
        <taxon>Kitasatosporales</taxon>
        <taxon>Streptomycetaceae</taxon>
        <taxon>Streptomyces</taxon>
    </lineage>
</organism>
<dbReference type="EMBL" id="JAAIFS010000004">
    <property type="protein sequence ID" value="NEV88968.1"/>
    <property type="molecule type" value="Genomic_DNA"/>
</dbReference>
<dbReference type="AlphaFoldDB" id="A0A6B3QMK3"/>
<keyword evidence="1" id="KW-0812">Transmembrane</keyword>
<accession>A0A6B3QMK3</accession>
<name>A0A6B3QMK3_STRTE</name>
<protein>
    <submittedName>
        <fullName evidence="2">Uncharacterized protein</fullName>
    </submittedName>
</protein>
<keyword evidence="1" id="KW-0472">Membrane</keyword>